<dbReference type="InterPro" id="IPR045889">
    <property type="entry name" value="MES/HNL"/>
</dbReference>
<evidence type="ECO:0000313" key="1">
    <source>
        <dbReference type="EMBL" id="KAJ8431491.1"/>
    </source>
</evidence>
<evidence type="ECO:0008006" key="3">
    <source>
        <dbReference type="Google" id="ProtNLM"/>
    </source>
</evidence>
<reference evidence="1" key="1">
    <citation type="submission" date="2022-04" db="EMBL/GenBank/DDBJ databases">
        <title>Carnegiea gigantea Genome sequencing and assembly v2.</title>
        <authorList>
            <person name="Copetti D."/>
            <person name="Sanderson M.J."/>
            <person name="Burquez A."/>
            <person name="Wojciechowski M.F."/>
        </authorList>
    </citation>
    <scope>NUCLEOTIDE SEQUENCE</scope>
    <source>
        <strain evidence="1">SGP5-SGP5p</strain>
        <tissue evidence="1">Aerial part</tissue>
    </source>
</reference>
<dbReference type="GO" id="GO:0080032">
    <property type="term" value="F:methyl jasmonate esterase activity"/>
    <property type="evidence" value="ECO:0007669"/>
    <property type="project" value="TreeGrafter"/>
</dbReference>
<dbReference type="InterPro" id="IPR029058">
    <property type="entry name" value="AB_hydrolase_fold"/>
</dbReference>
<dbReference type="Gene3D" id="3.40.50.1820">
    <property type="entry name" value="alpha/beta hydrolase"/>
    <property type="match status" value="2"/>
</dbReference>
<keyword evidence="2" id="KW-1185">Reference proteome</keyword>
<gene>
    <name evidence="1" type="ORF">Cgig2_032262</name>
</gene>
<dbReference type="EMBL" id="JAKOGI010000686">
    <property type="protein sequence ID" value="KAJ8431491.1"/>
    <property type="molecule type" value="Genomic_DNA"/>
</dbReference>
<comment type="caution">
    <text evidence="1">The sequence shown here is derived from an EMBL/GenBank/DDBJ whole genome shotgun (WGS) entry which is preliminary data.</text>
</comment>
<dbReference type="GO" id="GO:0080030">
    <property type="term" value="F:methyl indole-3-acetate esterase activity"/>
    <property type="evidence" value="ECO:0007669"/>
    <property type="project" value="TreeGrafter"/>
</dbReference>
<name>A0A9Q1Q7Y0_9CARY</name>
<dbReference type="SUPFAM" id="SSF53474">
    <property type="entry name" value="alpha/beta-Hydrolases"/>
    <property type="match status" value="1"/>
</dbReference>
<evidence type="ECO:0000313" key="2">
    <source>
        <dbReference type="Proteomes" id="UP001153076"/>
    </source>
</evidence>
<organism evidence="1 2">
    <name type="scientific">Carnegiea gigantea</name>
    <dbReference type="NCBI Taxonomy" id="171969"/>
    <lineage>
        <taxon>Eukaryota</taxon>
        <taxon>Viridiplantae</taxon>
        <taxon>Streptophyta</taxon>
        <taxon>Embryophyta</taxon>
        <taxon>Tracheophyta</taxon>
        <taxon>Spermatophyta</taxon>
        <taxon>Magnoliopsida</taxon>
        <taxon>eudicotyledons</taxon>
        <taxon>Gunneridae</taxon>
        <taxon>Pentapetalae</taxon>
        <taxon>Caryophyllales</taxon>
        <taxon>Cactineae</taxon>
        <taxon>Cactaceae</taxon>
        <taxon>Cactoideae</taxon>
        <taxon>Echinocereeae</taxon>
        <taxon>Carnegiea</taxon>
    </lineage>
</organism>
<proteinExistence type="predicted"/>
<dbReference type="PANTHER" id="PTHR10992:SF1032">
    <property type="entry name" value="METHYLESTERASE 17"/>
    <property type="match status" value="1"/>
</dbReference>
<dbReference type="Proteomes" id="UP001153076">
    <property type="component" value="Unassembled WGS sequence"/>
</dbReference>
<dbReference type="GO" id="GO:0009694">
    <property type="term" value="P:jasmonic acid metabolic process"/>
    <property type="evidence" value="ECO:0007669"/>
    <property type="project" value="TreeGrafter"/>
</dbReference>
<dbReference type="OrthoDB" id="1263307at2759"/>
<dbReference type="GO" id="GO:0080031">
    <property type="term" value="F:methyl salicylate esterase activity"/>
    <property type="evidence" value="ECO:0007669"/>
    <property type="project" value="TreeGrafter"/>
</dbReference>
<dbReference type="PANTHER" id="PTHR10992">
    <property type="entry name" value="METHYLESTERASE FAMILY MEMBER"/>
    <property type="match status" value="1"/>
</dbReference>
<protein>
    <recommendedName>
        <fullName evidence="3">Methylesterase 17</fullName>
    </recommendedName>
</protein>
<accession>A0A9Q1Q7Y0</accession>
<dbReference type="AlphaFoldDB" id="A0A9Q1Q7Y0"/>
<dbReference type="GO" id="GO:0009696">
    <property type="term" value="P:salicylic acid metabolic process"/>
    <property type="evidence" value="ECO:0007669"/>
    <property type="project" value="TreeGrafter"/>
</dbReference>
<sequence length="223" mass="24970">MGEEVSDKIPLLPSSNSFTKHFVLVHGVSHGGWCWYKVRTLLEGSGHRVTCLDLKASGVEPSDPNAVASFDEYNQPLVELFSSLPVHHKGIPDLSEFGEVHEFEFGLGRDHPPTSALIKKEFQRKILYQMSPLEDCTLASMLLRPFPLVITEAQTTQGGEDSERVPRIYIKALQDRVLKAEQQEAMIKRWPPTQVYSIDSDHSPFFSNPFVLSGLLLHVANSS</sequence>